<dbReference type="EMBL" id="LT607750">
    <property type="protein sequence ID" value="SCG68001.1"/>
    <property type="molecule type" value="Genomic_DNA"/>
</dbReference>
<dbReference type="InterPro" id="IPR016181">
    <property type="entry name" value="Acyl_CoA_acyltransferase"/>
</dbReference>
<proteinExistence type="predicted"/>
<dbReference type="Proteomes" id="UP000198217">
    <property type="component" value="Chromosome I"/>
</dbReference>
<accession>A0A1C5JCK1</accession>
<dbReference type="CDD" id="cd04301">
    <property type="entry name" value="NAT_SF"/>
    <property type="match status" value="1"/>
</dbReference>
<dbReference type="Pfam" id="PF13508">
    <property type="entry name" value="Acetyltransf_7"/>
    <property type="match status" value="1"/>
</dbReference>
<keyword evidence="4" id="KW-1185">Reference proteome</keyword>
<dbReference type="PROSITE" id="PS51186">
    <property type="entry name" value="GNAT"/>
    <property type="match status" value="1"/>
</dbReference>
<evidence type="ECO:0000256" key="1">
    <source>
        <dbReference type="SAM" id="MobiDB-lite"/>
    </source>
</evidence>
<dbReference type="GO" id="GO:0016747">
    <property type="term" value="F:acyltransferase activity, transferring groups other than amino-acyl groups"/>
    <property type="evidence" value="ECO:0007669"/>
    <property type="project" value="InterPro"/>
</dbReference>
<feature type="region of interest" description="Disordered" evidence="1">
    <location>
        <begin position="1"/>
        <end position="55"/>
    </location>
</feature>
<organism evidence="3 4">
    <name type="scientific">Micromonospora echinaurantiaca</name>
    <dbReference type="NCBI Taxonomy" id="47857"/>
    <lineage>
        <taxon>Bacteria</taxon>
        <taxon>Bacillati</taxon>
        <taxon>Actinomycetota</taxon>
        <taxon>Actinomycetes</taxon>
        <taxon>Micromonosporales</taxon>
        <taxon>Micromonosporaceae</taxon>
        <taxon>Micromonospora</taxon>
    </lineage>
</organism>
<feature type="compositionally biased region" description="Low complexity" evidence="1">
    <location>
        <begin position="28"/>
        <end position="54"/>
    </location>
</feature>
<evidence type="ECO:0000259" key="2">
    <source>
        <dbReference type="PROSITE" id="PS51186"/>
    </source>
</evidence>
<dbReference type="InterPro" id="IPR000182">
    <property type="entry name" value="GNAT_dom"/>
</dbReference>
<evidence type="ECO:0000313" key="4">
    <source>
        <dbReference type="Proteomes" id="UP000198217"/>
    </source>
</evidence>
<name>A0A1C5JCK1_9ACTN</name>
<gene>
    <name evidence="3" type="ORF">GA0070609_4293</name>
</gene>
<dbReference type="Gene3D" id="3.40.630.30">
    <property type="match status" value="1"/>
</dbReference>
<dbReference type="SUPFAM" id="SSF55729">
    <property type="entry name" value="Acyl-CoA N-acyltransferases (Nat)"/>
    <property type="match status" value="1"/>
</dbReference>
<feature type="domain" description="N-acetyltransferase" evidence="2">
    <location>
        <begin position="167"/>
        <end position="296"/>
    </location>
</feature>
<keyword evidence="3" id="KW-0808">Transferase</keyword>
<reference evidence="3 4" key="1">
    <citation type="submission" date="2016-06" db="EMBL/GenBank/DDBJ databases">
        <authorList>
            <person name="Kjaerup R.B."/>
            <person name="Dalgaard T.S."/>
            <person name="Juul-Madsen H.R."/>
        </authorList>
    </citation>
    <scope>NUCLEOTIDE SEQUENCE [LARGE SCALE GENOMIC DNA]</scope>
    <source>
        <strain evidence="3 4">DSM 43904</strain>
    </source>
</reference>
<dbReference type="AlphaFoldDB" id="A0A1C5JCK1"/>
<evidence type="ECO:0000313" key="3">
    <source>
        <dbReference type="EMBL" id="SCG68001.1"/>
    </source>
</evidence>
<sequence>MKPDWSGRAAGDRLSGNGRPGAYRGGMSPTHRSTRSPSPVDVTAAPPTAPDAAPRLAGDAAELGLATGNAAALWTALAETRRHPVTRRPGFLAVHGDDRAGLRVLLRTPEPAADDLAEIAALVRERSAGPVTVEDPFGGADLTGSGLTPRNLPVMIRPPAPVPAPSLRVTPVDDPERLATVERVVVSGFPLSRLQPYRPGEAFPVALLDRPGVRFLLAEVDGVPAGACLTVRAEVAGLYWMTTLPEHRSRGVGRALLHAVLAELAGSPVTLTASRAGRPLYDSLGFRPVGRATWWS</sequence>
<protein>
    <submittedName>
        <fullName evidence="3">Acetyltransferase (GNAT) domain-containing protein</fullName>
    </submittedName>
</protein>